<name>A0A101M3K7_PICGL</name>
<evidence type="ECO:0000313" key="1">
    <source>
        <dbReference type="EMBL" id="KUM50426.1"/>
    </source>
</evidence>
<keyword evidence="1" id="KW-0496">Mitochondrion</keyword>
<geneLocation type="mitochondrion" evidence="1"/>
<comment type="caution">
    <text evidence="1">The sequence shown here is derived from an EMBL/GenBank/DDBJ whole genome shotgun (WGS) entry which is preliminary data.</text>
</comment>
<dbReference type="EMBL" id="LKAM01000001">
    <property type="protein sequence ID" value="KUM50426.1"/>
    <property type="molecule type" value="Genomic_DNA"/>
</dbReference>
<dbReference type="AlphaFoldDB" id="A0A101M3K7"/>
<accession>A0A101M3K7</accession>
<gene>
    <name evidence="1" type="ORF">ABT39_MTgene269</name>
</gene>
<proteinExistence type="predicted"/>
<reference evidence="1" key="1">
    <citation type="journal article" date="2015" name="Genome Biol. Evol.">
        <title>Organellar Genomes of White Spruce (Picea glauca): Assembly and Annotation.</title>
        <authorList>
            <person name="Jackman S.D."/>
            <person name="Warren R.L."/>
            <person name="Gibb E.A."/>
            <person name="Vandervalk B.P."/>
            <person name="Mohamadi H."/>
            <person name="Chu J."/>
            <person name="Raymond A."/>
            <person name="Pleasance S."/>
            <person name="Coope R."/>
            <person name="Wildung M.R."/>
            <person name="Ritland C.E."/>
            <person name="Bousquet J."/>
            <person name="Jones S.J."/>
            <person name="Bohlmann J."/>
            <person name="Birol I."/>
        </authorList>
    </citation>
    <scope>NUCLEOTIDE SEQUENCE [LARGE SCALE GENOMIC DNA]</scope>
    <source>
        <tissue evidence="1">Flushing bud</tissue>
    </source>
</reference>
<sequence length="51" mass="5637">MNMQFGVGPVDPKNVLKRAFYKEQFCFSGVGQENDPFGFPNSSLSIGNSIH</sequence>
<organism evidence="1">
    <name type="scientific">Picea glauca</name>
    <name type="common">White spruce</name>
    <name type="synonym">Pinus glauca</name>
    <dbReference type="NCBI Taxonomy" id="3330"/>
    <lineage>
        <taxon>Eukaryota</taxon>
        <taxon>Viridiplantae</taxon>
        <taxon>Streptophyta</taxon>
        <taxon>Embryophyta</taxon>
        <taxon>Tracheophyta</taxon>
        <taxon>Spermatophyta</taxon>
        <taxon>Pinopsida</taxon>
        <taxon>Pinidae</taxon>
        <taxon>Conifers I</taxon>
        <taxon>Pinales</taxon>
        <taxon>Pinaceae</taxon>
        <taxon>Picea</taxon>
    </lineage>
</organism>
<protein>
    <submittedName>
        <fullName evidence="1">Uncharacterized protein</fullName>
    </submittedName>
</protein>